<organism evidence="1 2">
    <name type="scientific">Actinomyces massiliensis F0489</name>
    <dbReference type="NCBI Taxonomy" id="1125718"/>
    <lineage>
        <taxon>Bacteria</taxon>
        <taxon>Bacillati</taxon>
        <taxon>Actinomycetota</taxon>
        <taxon>Actinomycetes</taxon>
        <taxon>Actinomycetales</taxon>
        <taxon>Actinomycetaceae</taxon>
        <taxon>Actinomyces</taxon>
    </lineage>
</organism>
<evidence type="ECO:0000313" key="1">
    <source>
        <dbReference type="EMBL" id="EJF43963.1"/>
    </source>
</evidence>
<dbReference type="EMBL" id="AKFT01000116">
    <property type="protein sequence ID" value="EJF43963.1"/>
    <property type="molecule type" value="Genomic_DNA"/>
</dbReference>
<sequence length="60" mass="6433">MDGACGDSELSALSGASGLSAVLTLSVMSAMLPLEVDYPEVHFLPILMDHLTQEYGRMFD</sequence>
<keyword evidence="2" id="KW-1185">Reference proteome</keyword>
<dbReference type="AlphaFoldDB" id="J1HEU2"/>
<proteinExistence type="predicted"/>
<protein>
    <submittedName>
        <fullName evidence="1">Uncharacterized protein</fullName>
    </submittedName>
</protein>
<comment type="caution">
    <text evidence="1">The sequence shown here is derived from an EMBL/GenBank/DDBJ whole genome shotgun (WGS) entry which is preliminary data.</text>
</comment>
<dbReference type="PATRIC" id="fig|1125718.3.peg.1550"/>
<reference evidence="1 2" key="1">
    <citation type="submission" date="2012-05" db="EMBL/GenBank/DDBJ databases">
        <authorList>
            <person name="Harkins D.M."/>
            <person name="Madupu R."/>
            <person name="Durkin A.S."/>
            <person name="Torralba M."/>
            <person name="Methe B."/>
            <person name="Sutton G.G."/>
            <person name="Nelson K.E."/>
        </authorList>
    </citation>
    <scope>NUCLEOTIDE SEQUENCE [LARGE SCALE GENOMIC DNA]</scope>
    <source>
        <strain evidence="1 2">F0489</strain>
    </source>
</reference>
<gene>
    <name evidence="1" type="ORF">HMPREF1318_0863</name>
</gene>
<dbReference type="Proteomes" id="UP000002941">
    <property type="component" value="Unassembled WGS sequence"/>
</dbReference>
<name>J1HEU2_9ACTO</name>
<accession>J1HEU2</accession>
<evidence type="ECO:0000313" key="2">
    <source>
        <dbReference type="Proteomes" id="UP000002941"/>
    </source>
</evidence>